<keyword evidence="2" id="KW-0689">Ribosomal protein</keyword>
<comment type="caution">
    <text evidence="2">The sequence shown here is derived from an EMBL/GenBank/DDBJ whole genome shotgun (WGS) entry which is preliminary data.</text>
</comment>
<dbReference type="EMBL" id="SKFG01000081">
    <property type="protein sequence ID" value="TCZ67536.1"/>
    <property type="molecule type" value="Genomic_DNA"/>
</dbReference>
<protein>
    <submittedName>
        <fullName evidence="2">50S ribosomal protein L7ae-like protein</fullName>
    </submittedName>
</protein>
<name>A0A4R4E0I3_9BACL</name>
<gene>
    <name evidence="2" type="ORF">E0485_24695</name>
</gene>
<evidence type="ECO:0000313" key="3">
    <source>
        <dbReference type="Proteomes" id="UP000295418"/>
    </source>
</evidence>
<feature type="domain" description="Ribosomal protein eL8/eL30/eS12/Gadd45" evidence="1">
    <location>
        <begin position="5"/>
        <end position="81"/>
    </location>
</feature>
<dbReference type="RefSeq" id="WP_132420700.1">
    <property type="nucleotide sequence ID" value="NZ_SKFG01000081.1"/>
</dbReference>
<dbReference type="Proteomes" id="UP000295418">
    <property type="component" value="Unassembled WGS sequence"/>
</dbReference>
<dbReference type="SUPFAM" id="SSF55315">
    <property type="entry name" value="L30e-like"/>
    <property type="match status" value="1"/>
</dbReference>
<reference evidence="2 3" key="1">
    <citation type="submission" date="2019-03" db="EMBL/GenBank/DDBJ databases">
        <authorList>
            <person name="Kim M.K.M."/>
        </authorList>
    </citation>
    <scope>NUCLEOTIDE SEQUENCE [LARGE SCALE GENOMIC DNA]</scope>
    <source>
        <strain evidence="2 3">18JY21-1</strain>
    </source>
</reference>
<accession>A0A4R4E0I3</accession>
<dbReference type="Gene3D" id="3.30.1330.30">
    <property type="match status" value="1"/>
</dbReference>
<dbReference type="PRINTS" id="PR00884">
    <property type="entry name" value="RIBOSOMALHS6"/>
</dbReference>
<evidence type="ECO:0000313" key="2">
    <source>
        <dbReference type="EMBL" id="TCZ67536.1"/>
    </source>
</evidence>
<dbReference type="InterPro" id="IPR029064">
    <property type="entry name" value="Ribosomal_eL30-like_sf"/>
</dbReference>
<keyword evidence="2" id="KW-0687">Ribonucleoprotein</keyword>
<keyword evidence="3" id="KW-1185">Reference proteome</keyword>
<dbReference type="AlphaFoldDB" id="A0A4R4E0I3"/>
<organism evidence="2 3">
    <name type="scientific">Paenibacillus albiflavus</name>
    <dbReference type="NCBI Taxonomy" id="2545760"/>
    <lineage>
        <taxon>Bacteria</taxon>
        <taxon>Bacillati</taxon>
        <taxon>Bacillota</taxon>
        <taxon>Bacilli</taxon>
        <taxon>Bacillales</taxon>
        <taxon>Paenibacillaceae</taxon>
        <taxon>Paenibacillus</taxon>
    </lineage>
</organism>
<dbReference type="GO" id="GO:0005840">
    <property type="term" value="C:ribosome"/>
    <property type="evidence" value="ECO:0007669"/>
    <property type="project" value="UniProtKB-KW"/>
</dbReference>
<dbReference type="OrthoDB" id="2353623at2"/>
<evidence type="ECO:0000259" key="1">
    <source>
        <dbReference type="Pfam" id="PF01248"/>
    </source>
</evidence>
<proteinExistence type="predicted"/>
<dbReference type="InterPro" id="IPR004038">
    <property type="entry name" value="Ribosomal_eL8/eL30/eS12/Gad45"/>
</dbReference>
<dbReference type="Pfam" id="PF01248">
    <property type="entry name" value="Ribosomal_L7Ae"/>
    <property type="match status" value="1"/>
</dbReference>
<sequence length="83" mass="8779">MSYEEVKQANQLFVGTKQATRAVQLGKADKVIIANDADPRLTIKVASLCTKAGVEVDYVESMKLLGKACGIEVGAAVVAIVIE</sequence>